<dbReference type="EMBL" id="AMEQ01000035">
    <property type="protein sequence ID" value="EKY00922.1"/>
    <property type="molecule type" value="Genomic_DNA"/>
</dbReference>
<evidence type="ECO:0000313" key="1">
    <source>
        <dbReference type="EMBL" id="EKY00922.1"/>
    </source>
</evidence>
<sequence length="320" mass="36268">MKQAPLRRLCDCAQRIILKGGTHLVFILIGYSGLSAQEYPQIRQWQEALPYFNPAAIARAESQQLMGLYSYTERRSKLYAVMMDLPVSFLGRSHGVGGQVIGRTRGLFTDTEFSARYAWLQSLPRGGRIQVGLEGGLSRITFDGARAIAEGITNAELPTTKVEGKAFDLGVGLLWEQQRFSLGLSAQHLFASKVSFSDRYQVHLPRSYTASLSLYLGRVEMGLSWRPSLLARYHDESGYRIDMGLGAWWRNRFTAGLIYRWDRALGVQLGATIGGIFLGYQGECITRRERQYQHELLLRYYLPLTRSTNKPTHYKSVRLL</sequence>
<organism evidence="1 2">
    <name type="scientific">Porphyromonas catoniae F0037</name>
    <dbReference type="NCBI Taxonomy" id="1127696"/>
    <lineage>
        <taxon>Bacteria</taxon>
        <taxon>Pseudomonadati</taxon>
        <taxon>Bacteroidota</taxon>
        <taxon>Bacteroidia</taxon>
        <taxon>Bacteroidales</taxon>
        <taxon>Porphyromonadaceae</taxon>
        <taxon>Porphyromonas</taxon>
    </lineage>
</organism>
<dbReference type="NCBIfam" id="TIGR03519">
    <property type="entry name" value="T9SS_PorP_fam"/>
    <property type="match status" value="1"/>
</dbReference>
<dbReference type="Pfam" id="PF11751">
    <property type="entry name" value="PorP_SprF"/>
    <property type="match status" value="1"/>
</dbReference>
<dbReference type="RefSeq" id="WP_005467335.1">
    <property type="nucleotide sequence ID" value="NZ_KB291031.1"/>
</dbReference>
<reference evidence="1 2" key="1">
    <citation type="submission" date="2012-05" db="EMBL/GenBank/DDBJ databases">
        <authorList>
            <person name="Weinstock G."/>
            <person name="Sodergren E."/>
            <person name="Lobos E.A."/>
            <person name="Fulton L."/>
            <person name="Fulton R."/>
            <person name="Courtney L."/>
            <person name="Fronick C."/>
            <person name="O'Laughlin M."/>
            <person name="Godfrey J."/>
            <person name="Wilson R.M."/>
            <person name="Miner T."/>
            <person name="Farmer C."/>
            <person name="Delehaunty K."/>
            <person name="Cordes M."/>
            <person name="Minx P."/>
            <person name="Tomlinson C."/>
            <person name="Chen J."/>
            <person name="Wollam A."/>
            <person name="Pepin K.H."/>
            <person name="Bhonagiri V."/>
            <person name="Zhang X."/>
            <person name="Suruliraj S."/>
            <person name="Warren W."/>
            <person name="Mitreva M."/>
            <person name="Mardis E.R."/>
            <person name="Wilson R.K."/>
        </authorList>
    </citation>
    <scope>NUCLEOTIDE SEQUENCE [LARGE SCALE GENOMIC DNA]</scope>
    <source>
        <strain evidence="1 2">F0037</strain>
    </source>
</reference>
<evidence type="ECO:0000313" key="2">
    <source>
        <dbReference type="Proteomes" id="UP000010408"/>
    </source>
</evidence>
<dbReference type="eggNOG" id="COG0226">
    <property type="taxonomic scope" value="Bacteria"/>
</dbReference>
<comment type="caution">
    <text evidence="1">The sequence shown here is derived from an EMBL/GenBank/DDBJ whole genome shotgun (WGS) entry which is preliminary data.</text>
</comment>
<dbReference type="AlphaFoldDB" id="L1NCK0"/>
<proteinExistence type="predicted"/>
<dbReference type="Proteomes" id="UP000010408">
    <property type="component" value="Unassembled WGS sequence"/>
</dbReference>
<dbReference type="InterPro" id="IPR019861">
    <property type="entry name" value="PorP/SprF_Bacteroidetes"/>
</dbReference>
<name>L1NCK0_9PORP</name>
<gene>
    <name evidence="1" type="ORF">HMPREF9134_01270</name>
</gene>
<dbReference type="PATRIC" id="fig|1127696.3.peg.1144"/>
<accession>L1NCK0</accession>
<protein>
    <submittedName>
        <fullName evidence="1">Bacteroidetes-specific putative membrane protein</fullName>
    </submittedName>
</protein>
<dbReference type="HOGENOM" id="CLU_882373_0_0_10"/>
<dbReference type="STRING" id="1127696.HMPREF9134_01270"/>